<dbReference type="GO" id="GO:0046872">
    <property type="term" value="F:metal ion binding"/>
    <property type="evidence" value="ECO:0007669"/>
    <property type="project" value="UniProtKB-KW"/>
</dbReference>
<feature type="transmembrane region" description="Helical" evidence="6">
    <location>
        <begin position="129"/>
        <end position="149"/>
    </location>
</feature>
<proteinExistence type="predicted"/>
<feature type="transmembrane region" description="Helical" evidence="6">
    <location>
        <begin position="107"/>
        <end position="123"/>
    </location>
</feature>
<keyword evidence="5" id="KW-0479">Metal-binding</keyword>
<keyword evidence="3 6" id="KW-1133">Transmembrane helix</keyword>
<feature type="transmembrane region" description="Helical" evidence="6">
    <location>
        <begin position="156"/>
        <end position="177"/>
    </location>
</feature>
<dbReference type="PANTHER" id="PTHR20855">
    <property type="entry name" value="ADIPOR/PROGESTIN RECEPTOR-RELATED"/>
    <property type="match status" value="1"/>
</dbReference>
<evidence type="ECO:0000256" key="1">
    <source>
        <dbReference type="ARBA" id="ARBA00004141"/>
    </source>
</evidence>
<comment type="caution">
    <text evidence="7">The sequence shown here is derived from an EMBL/GenBank/DDBJ whole genome shotgun (WGS) entry which is preliminary data.</text>
</comment>
<feature type="transmembrane region" description="Helical" evidence="6">
    <location>
        <begin position="183"/>
        <end position="201"/>
    </location>
</feature>
<evidence type="ECO:0000256" key="3">
    <source>
        <dbReference type="ARBA" id="ARBA00022989"/>
    </source>
</evidence>
<reference evidence="7 8" key="1">
    <citation type="submission" date="2019-08" db="EMBL/GenBank/DDBJ databases">
        <title>In-depth cultivation of the pig gut microbiome towards novel bacterial diversity and tailored functional studies.</title>
        <authorList>
            <person name="Wylensek D."/>
            <person name="Hitch T.C.A."/>
            <person name="Clavel T."/>
        </authorList>
    </citation>
    <scope>NUCLEOTIDE SEQUENCE [LARGE SCALE GENOMIC DNA]</scope>
    <source>
        <strain evidence="7 8">WCA-383-APC-5B</strain>
    </source>
</reference>
<dbReference type="EMBL" id="VULX01000038">
    <property type="protein sequence ID" value="MSR92582.1"/>
    <property type="molecule type" value="Genomic_DNA"/>
</dbReference>
<evidence type="ECO:0000256" key="5">
    <source>
        <dbReference type="PIRSR" id="PIRSR604254-1"/>
    </source>
</evidence>
<evidence type="ECO:0000256" key="2">
    <source>
        <dbReference type="ARBA" id="ARBA00022692"/>
    </source>
</evidence>
<sequence>MKNKLNEIDKKQQRELRRQQIRELNEPPHLTVGEEVGNAITHGVGAALALAGLILLLLKSDTGLKVMASCFYGISLFFMMLMSCLYHSFRSGSIVKRLWRRFDYSSIYLLIGGTFAPLYLVYLGNTLGVMLFCIQWAIILFGIIILGVFGPGRMKWIHFTLYFVIGWSGLMFLPDWFMHNRPLFWMILIGGIVYTTGMIPFSKNKKYDHFIWHFFVLAGAVLQWIGIYFFVY</sequence>
<feature type="transmembrane region" description="Helical" evidence="6">
    <location>
        <begin position="64"/>
        <end position="86"/>
    </location>
</feature>
<accession>A0A7X2T2E7</accession>
<dbReference type="InterPro" id="IPR004254">
    <property type="entry name" value="AdipoR/HlyIII-related"/>
</dbReference>
<dbReference type="PANTHER" id="PTHR20855:SF3">
    <property type="entry name" value="LD03007P"/>
    <property type="match status" value="1"/>
</dbReference>
<evidence type="ECO:0008006" key="9">
    <source>
        <dbReference type="Google" id="ProtNLM"/>
    </source>
</evidence>
<keyword evidence="5" id="KW-0862">Zinc</keyword>
<keyword evidence="2 6" id="KW-0812">Transmembrane</keyword>
<dbReference type="AlphaFoldDB" id="A0A7X2T2E7"/>
<dbReference type="RefSeq" id="WP_154532617.1">
    <property type="nucleotide sequence ID" value="NZ_JAQXTV010000168.1"/>
</dbReference>
<evidence type="ECO:0000313" key="8">
    <source>
        <dbReference type="Proteomes" id="UP000460287"/>
    </source>
</evidence>
<feature type="transmembrane region" description="Helical" evidence="6">
    <location>
        <begin position="39"/>
        <end position="58"/>
    </location>
</feature>
<protein>
    <recommendedName>
        <fullName evidence="9">Hemolysin III</fullName>
    </recommendedName>
</protein>
<evidence type="ECO:0000256" key="6">
    <source>
        <dbReference type="SAM" id="Phobius"/>
    </source>
</evidence>
<comment type="subcellular location">
    <subcellularLocation>
        <location evidence="1">Membrane</location>
        <topology evidence="1">Multi-pass membrane protein</topology>
    </subcellularLocation>
</comment>
<evidence type="ECO:0000256" key="4">
    <source>
        <dbReference type="ARBA" id="ARBA00023136"/>
    </source>
</evidence>
<evidence type="ECO:0000313" key="7">
    <source>
        <dbReference type="EMBL" id="MSR92582.1"/>
    </source>
</evidence>
<keyword evidence="4 6" id="KW-0472">Membrane</keyword>
<name>A0A7X2T2E7_9CLOT</name>
<feature type="binding site" evidence="5">
    <location>
        <position position="87"/>
    </location>
    <ligand>
        <name>Zn(2+)</name>
        <dbReference type="ChEBI" id="CHEBI:29105"/>
    </ligand>
</feature>
<dbReference type="GO" id="GO:0016020">
    <property type="term" value="C:membrane"/>
    <property type="evidence" value="ECO:0007669"/>
    <property type="project" value="UniProtKB-SubCell"/>
</dbReference>
<keyword evidence="8" id="KW-1185">Reference proteome</keyword>
<dbReference type="Pfam" id="PF03006">
    <property type="entry name" value="HlyIII"/>
    <property type="match status" value="1"/>
</dbReference>
<organism evidence="7 8">
    <name type="scientific">Inconstantimicrobium porci</name>
    <dbReference type="NCBI Taxonomy" id="2652291"/>
    <lineage>
        <taxon>Bacteria</taxon>
        <taxon>Bacillati</taxon>
        <taxon>Bacillota</taxon>
        <taxon>Clostridia</taxon>
        <taxon>Eubacteriales</taxon>
        <taxon>Clostridiaceae</taxon>
        <taxon>Inconstantimicrobium</taxon>
    </lineage>
</organism>
<dbReference type="Proteomes" id="UP000460287">
    <property type="component" value="Unassembled WGS sequence"/>
</dbReference>
<gene>
    <name evidence="7" type="ORF">FYJ33_14710</name>
</gene>
<feature type="binding site" evidence="5">
    <location>
        <position position="209"/>
    </location>
    <ligand>
        <name>Zn(2+)</name>
        <dbReference type="ChEBI" id="CHEBI:29105"/>
    </ligand>
</feature>
<feature type="binding site" evidence="5">
    <location>
        <position position="213"/>
    </location>
    <ligand>
        <name>Zn(2+)</name>
        <dbReference type="ChEBI" id="CHEBI:29105"/>
    </ligand>
</feature>
<feature type="transmembrane region" description="Helical" evidence="6">
    <location>
        <begin position="210"/>
        <end position="231"/>
    </location>
</feature>